<dbReference type="EMBL" id="CP002159">
    <property type="protein sequence ID" value="ADL56916.1"/>
    <property type="molecule type" value="Genomic_DNA"/>
</dbReference>
<dbReference type="STRING" id="395494.Galf_2924"/>
<evidence type="ECO:0000256" key="2">
    <source>
        <dbReference type="ARBA" id="ARBA00023125"/>
    </source>
</evidence>
<dbReference type="HOGENOM" id="CLU_066192_29_4_4"/>
<keyword evidence="2" id="KW-0238">DNA-binding</keyword>
<dbReference type="PANTHER" id="PTHR46797">
    <property type="entry name" value="HTH-TYPE TRANSCRIPTIONAL REGULATOR"/>
    <property type="match status" value="1"/>
</dbReference>
<gene>
    <name evidence="5" type="ordered locus">Galf_2924</name>
</gene>
<dbReference type="InterPro" id="IPR001387">
    <property type="entry name" value="Cro/C1-type_HTH"/>
</dbReference>
<feature type="domain" description="HTH cro/C1-type" evidence="4">
    <location>
        <begin position="17"/>
        <end position="71"/>
    </location>
</feature>
<keyword evidence="1" id="KW-0805">Transcription regulation</keyword>
<dbReference type="SMART" id="SM00530">
    <property type="entry name" value="HTH_XRE"/>
    <property type="match status" value="1"/>
</dbReference>
<dbReference type="KEGG" id="gca:Galf_2924"/>
<dbReference type="Pfam" id="PF01381">
    <property type="entry name" value="HTH_3"/>
    <property type="match status" value="1"/>
</dbReference>
<accession>D9SEM1</accession>
<evidence type="ECO:0000313" key="6">
    <source>
        <dbReference type="Proteomes" id="UP000001235"/>
    </source>
</evidence>
<dbReference type="AlphaFoldDB" id="D9SEM1"/>
<dbReference type="GO" id="GO:0003700">
    <property type="term" value="F:DNA-binding transcription factor activity"/>
    <property type="evidence" value="ECO:0007669"/>
    <property type="project" value="TreeGrafter"/>
</dbReference>
<reference evidence="5 6" key="1">
    <citation type="submission" date="2010-08" db="EMBL/GenBank/DDBJ databases">
        <title>Complete sequence of Gallionella capsiferriformans ES-2.</title>
        <authorList>
            <consortium name="US DOE Joint Genome Institute"/>
            <person name="Lucas S."/>
            <person name="Copeland A."/>
            <person name="Lapidus A."/>
            <person name="Cheng J.-F."/>
            <person name="Bruce D."/>
            <person name="Goodwin L."/>
            <person name="Pitluck S."/>
            <person name="Chertkov O."/>
            <person name="Davenport K.W."/>
            <person name="Detter J.C."/>
            <person name="Han C."/>
            <person name="Tapia R."/>
            <person name="Land M."/>
            <person name="Hauser L."/>
            <person name="Chang Y.-J."/>
            <person name="Jeffries C."/>
            <person name="Kyrpides N."/>
            <person name="Ivanova N."/>
            <person name="Mikhailova N."/>
            <person name="Shelobolina E.S."/>
            <person name="Picardal F."/>
            <person name="Roden E."/>
            <person name="Emerson D."/>
            <person name="Woyke T."/>
        </authorList>
    </citation>
    <scope>NUCLEOTIDE SEQUENCE [LARGE SCALE GENOMIC DNA]</scope>
    <source>
        <strain evidence="5 6">ES-2</strain>
    </source>
</reference>
<dbReference type="SUPFAM" id="SSF47413">
    <property type="entry name" value="lambda repressor-like DNA-binding domains"/>
    <property type="match status" value="1"/>
</dbReference>
<dbReference type="InterPro" id="IPR010982">
    <property type="entry name" value="Lambda_DNA-bd_dom_sf"/>
</dbReference>
<dbReference type="GO" id="GO:0003677">
    <property type="term" value="F:DNA binding"/>
    <property type="evidence" value="ECO:0007669"/>
    <property type="project" value="UniProtKB-KW"/>
</dbReference>
<dbReference type="PROSITE" id="PS50943">
    <property type="entry name" value="HTH_CROC1"/>
    <property type="match status" value="1"/>
</dbReference>
<evidence type="ECO:0000313" key="5">
    <source>
        <dbReference type="EMBL" id="ADL56916.1"/>
    </source>
</evidence>
<evidence type="ECO:0000256" key="3">
    <source>
        <dbReference type="ARBA" id="ARBA00023163"/>
    </source>
</evidence>
<dbReference type="CDD" id="cd00093">
    <property type="entry name" value="HTH_XRE"/>
    <property type="match status" value="1"/>
</dbReference>
<dbReference type="InterPro" id="IPR050807">
    <property type="entry name" value="TransReg_Diox_bact_type"/>
</dbReference>
<protein>
    <submittedName>
        <fullName evidence="5">Helix-turn-helix domain protein</fullName>
    </submittedName>
</protein>
<evidence type="ECO:0000259" key="4">
    <source>
        <dbReference type="PROSITE" id="PS50943"/>
    </source>
</evidence>
<dbReference type="Proteomes" id="UP000001235">
    <property type="component" value="Chromosome"/>
</dbReference>
<dbReference type="OrthoDB" id="1097442at2"/>
<dbReference type="GO" id="GO:0005829">
    <property type="term" value="C:cytosol"/>
    <property type="evidence" value="ECO:0007669"/>
    <property type="project" value="TreeGrafter"/>
</dbReference>
<dbReference type="Gene3D" id="1.10.260.40">
    <property type="entry name" value="lambda repressor-like DNA-binding domains"/>
    <property type="match status" value="1"/>
</dbReference>
<evidence type="ECO:0000256" key="1">
    <source>
        <dbReference type="ARBA" id="ARBA00023015"/>
    </source>
</evidence>
<organism evidence="5 6">
    <name type="scientific">Gallionella capsiferriformans (strain ES-2)</name>
    <name type="common">Gallionella ferruginea capsiferriformans (strain ES-2)</name>
    <dbReference type="NCBI Taxonomy" id="395494"/>
    <lineage>
        <taxon>Bacteria</taxon>
        <taxon>Pseudomonadati</taxon>
        <taxon>Pseudomonadota</taxon>
        <taxon>Betaproteobacteria</taxon>
        <taxon>Nitrosomonadales</taxon>
        <taxon>Gallionellaceae</taxon>
        <taxon>Gallionella</taxon>
    </lineage>
</organism>
<keyword evidence="3" id="KW-0804">Transcription</keyword>
<name>D9SEM1_GALCS</name>
<sequence length="73" mass="8433">MTTKQKISARLRFSKNLREARLRREWSQEDLAEESGLHRTYVGSVERGERNISIDNMECLANAVGVELIDLLK</sequence>
<keyword evidence="6" id="KW-1185">Reference proteome</keyword>
<proteinExistence type="predicted"/>
<dbReference type="eggNOG" id="COG1396">
    <property type="taxonomic scope" value="Bacteria"/>
</dbReference>
<dbReference type="RefSeq" id="WP_013294818.1">
    <property type="nucleotide sequence ID" value="NC_014394.1"/>
</dbReference>
<dbReference type="PANTHER" id="PTHR46797:SF23">
    <property type="entry name" value="HTH-TYPE TRANSCRIPTIONAL REGULATOR SUTR"/>
    <property type="match status" value="1"/>
</dbReference>